<organism evidence="1 2">
    <name type="scientific">Lacihabitans lacunae</name>
    <dbReference type="NCBI Taxonomy" id="1028214"/>
    <lineage>
        <taxon>Bacteria</taxon>
        <taxon>Pseudomonadati</taxon>
        <taxon>Bacteroidota</taxon>
        <taxon>Cytophagia</taxon>
        <taxon>Cytophagales</taxon>
        <taxon>Leadbetterellaceae</taxon>
        <taxon>Lacihabitans</taxon>
    </lineage>
</organism>
<sequence>MTKTILLFLILPYYVFSQSKTDTIAFTLNKQNNICIKARIDDSDTLLLMFHTSASDITLTREAIKNKIQIKLENTDQIQTWGGMAQSENSEHHSFYINNLEWSDLTVFSDDNSGIGTDGKFGIDIFKGKIVALDYDNLQMIVSDKLPKKLRGYSKSNLYFEKGSMFIEGKIKSRKSTYTDKFMFHSGYGRSILLDPKISEKYNMKELKTIEESELRDSFNNVFKIETKEIPEVTVGGLKIKNVPLSIAARSSDIPMRVFGNDLLKRFNVIFDFQKNEIYLKPNQLRKVPYYKKG</sequence>
<evidence type="ECO:0008006" key="3">
    <source>
        <dbReference type="Google" id="ProtNLM"/>
    </source>
</evidence>
<accession>A0ABV7YSW8</accession>
<reference evidence="2" key="1">
    <citation type="journal article" date="2019" name="Int. J. Syst. Evol. Microbiol.">
        <title>The Global Catalogue of Microorganisms (GCM) 10K type strain sequencing project: providing services to taxonomists for standard genome sequencing and annotation.</title>
        <authorList>
            <consortium name="The Broad Institute Genomics Platform"/>
            <consortium name="The Broad Institute Genome Sequencing Center for Infectious Disease"/>
            <person name="Wu L."/>
            <person name="Ma J."/>
        </authorList>
    </citation>
    <scope>NUCLEOTIDE SEQUENCE [LARGE SCALE GENOMIC DNA]</scope>
    <source>
        <strain evidence="2">CECT 7956</strain>
    </source>
</reference>
<name>A0ABV7YSW8_9BACT</name>
<dbReference type="Gene3D" id="2.40.70.10">
    <property type="entry name" value="Acid Proteases"/>
    <property type="match status" value="1"/>
</dbReference>
<evidence type="ECO:0000313" key="2">
    <source>
        <dbReference type="Proteomes" id="UP001595616"/>
    </source>
</evidence>
<dbReference type="RefSeq" id="WP_379835036.1">
    <property type="nucleotide sequence ID" value="NZ_JBHRYQ010000001.1"/>
</dbReference>
<keyword evidence="2" id="KW-1185">Reference proteome</keyword>
<evidence type="ECO:0000313" key="1">
    <source>
        <dbReference type="EMBL" id="MFC3809674.1"/>
    </source>
</evidence>
<comment type="caution">
    <text evidence="1">The sequence shown here is derived from an EMBL/GenBank/DDBJ whole genome shotgun (WGS) entry which is preliminary data.</text>
</comment>
<protein>
    <recommendedName>
        <fullName evidence="3">Clan AA aspartic protease</fullName>
    </recommendedName>
</protein>
<dbReference type="Proteomes" id="UP001595616">
    <property type="component" value="Unassembled WGS sequence"/>
</dbReference>
<gene>
    <name evidence="1" type="ORF">ACFOOI_03325</name>
</gene>
<proteinExistence type="predicted"/>
<dbReference type="EMBL" id="JBHRYQ010000001">
    <property type="protein sequence ID" value="MFC3809674.1"/>
    <property type="molecule type" value="Genomic_DNA"/>
</dbReference>
<dbReference type="InterPro" id="IPR021109">
    <property type="entry name" value="Peptidase_aspartic_dom_sf"/>
</dbReference>